<name>A0A0U1NIJ6_9RHOB</name>
<organism evidence="2 3">
    <name type="scientific">Nereida ignava</name>
    <dbReference type="NCBI Taxonomy" id="282199"/>
    <lineage>
        <taxon>Bacteria</taxon>
        <taxon>Pseudomonadati</taxon>
        <taxon>Pseudomonadota</taxon>
        <taxon>Alphaproteobacteria</taxon>
        <taxon>Rhodobacterales</taxon>
        <taxon>Roseobacteraceae</taxon>
        <taxon>Nereida</taxon>
    </lineage>
</organism>
<dbReference type="Gene3D" id="3.60.15.10">
    <property type="entry name" value="Ribonuclease Z/Hydroxyacylglutathione hydrolase-like"/>
    <property type="match status" value="1"/>
</dbReference>
<dbReference type="SUPFAM" id="SSF56281">
    <property type="entry name" value="Metallo-hydrolase/oxidoreductase"/>
    <property type="match status" value="1"/>
</dbReference>
<dbReference type="EMBL" id="CVQV01000002">
    <property type="protein sequence ID" value="CRK74359.1"/>
    <property type="molecule type" value="Genomic_DNA"/>
</dbReference>
<evidence type="ECO:0000313" key="2">
    <source>
        <dbReference type="EMBL" id="CRK74359.1"/>
    </source>
</evidence>
<evidence type="ECO:0000259" key="1">
    <source>
        <dbReference type="SMART" id="SM00849"/>
    </source>
</evidence>
<dbReference type="InterPro" id="IPR050662">
    <property type="entry name" value="Sec-metab_biosynth-thioest"/>
</dbReference>
<dbReference type="Gene3D" id="1.10.10.10">
    <property type="entry name" value="Winged helix-like DNA-binding domain superfamily/Winged helix DNA-binding domain"/>
    <property type="match status" value="1"/>
</dbReference>
<dbReference type="InterPro" id="IPR036866">
    <property type="entry name" value="RibonucZ/Hydroxyglut_hydro"/>
</dbReference>
<feature type="domain" description="Metallo-beta-lactamase" evidence="1">
    <location>
        <begin position="30"/>
        <end position="210"/>
    </location>
</feature>
<dbReference type="Pfam" id="PF17778">
    <property type="entry name" value="WHD_BLACT"/>
    <property type="match status" value="1"/>
</dbReference>
<evidence type="ECO:0000313" key="3">
    <source>
        <dbReference type="Proteomes" id="UP000048949"/>
    </source>
</evidence>
<keyword evidence="2" id="KW-0378">Hydrolase</keyword>
<dbReference type="RefSeq" id="WP_048597643.1">
    <property type="nucleotide sequence ID" value="NZ_CVPC01000002.1"/>
</dbReference>
<dbReference type="InterPro" id="IPR036388">
    <property type="entry name" value="WH-like_DNA-bd_sf"/>
</dbReference>
<dbReference type="InterPro" id="IPR041516">
    <property type="entry name" value="LACTB2_WH"/>
</dbReference>
<accession>A0A0U1NIJ6</accession>
<dbReference type="CDD" id="cd16278">
    <property type="entry name" value="metallo-hydrolase-like_MBL-fold"/>
    <property type="match status" value="1"/>
</dbReference>
<reference evidence="2 3" key="1">
    <citation type="submission" date="2015-04" db="EMBL/GenBank/DDBJ databases">
        <authorList>
            <person name="Syromyatnikov M.Y."/>
            <person name="Popov V.N."/>
        </authorList>
    </citation>
    <scope>NUCLEOTIDE SEQUENCE [LARGE SCALE GENOMIC DNA]</scope>
    <source>
        <strain evidence="2 3">CECT 5292</strain>
    </source>
</reference>
<keyword evidence="3" id="KW-1185">Reference proteome</keyword>
<dbReference type="Pfam" id="PF00753">
    <property type="entry name" value="Lactamase_B"/>
    <property type="match status" value="1"/>
</dbReference>
<dbReference type="OrthoDB" id="9788263at2"/>
<dbReference type="Proteomes" id="UP000048949">
    <property type="component" value="Unassembled WGS sequence"/>
</dbReference>
<dbReference type="GO" id="GO:0016787">
    <property type="term" value="F:hydrolase activity"/>
    <property type="evidence" value="ECO:0007669"/>
    <property type="project" value="UniProtKB-KW"/>
</dbReference>
<protein>
    <submittedName>
        <fullName evidence="2">Hydroxyacylglutathione hydrolase</fullName>
    </submittedName>
</protein>
<proteinExistence type="predicted"/>
<dbReference type="SMART" id="SM00849">
    <property type="entry name" value="Lactamase_B"/>
    <property type="match status" value="1"/>
</dbReference>
<dbReference type="PANTHER" id="PTHR23131">
    <property type="entry name" value="ENDORIBONUCLEASE LACTB2"/>
    <property type="match status" value="1"/>
</dbReference>
<dbReference type="AlphaFoldDB" id="A0A0U1NIJ6"/>
<dbReference type="STRING" id="282199.GCA_001049735_00387"/>
<dbReference type="PANTHER" id="PTHR23131:SF0">
    <property type="entry name" value="ENDORIBONUCLEASE LACTB2"/>
    <property type="match status" value="1"/>
</dbReference>
<sequence length="302" mass="33041">MSLPYGQPIEVAQNIKRITCNNPSPLTGAGTNSFLVGTSDLALVDPGPIDDAHCQAIMDALEKDQRISHIFVTHSHLDHSPLAARVASITGAKVHALGDSTTGRSDVMSALAQTDALKRGEGVDQQFAPDVRLNEGQVIEHAGWRITAHHTPGHFANHMSFAVGDVELCGDLIMAWATSLVAPPDGDLTQFITSCEQTRTRAARKLLPAHGEAIEDPQKRIEWLISHRMERTKQIIRTLEAGPKTPKELTQQIYSDINPNLWPAAEQNVLAHLIDLMTKKFVSPEGILSIQSKFRLLEKIPS</sequence>
<gene>
    <name evidence="2" type="ORF">NIG5292_00387</name>
</gene>
<dbReference type="InterPro" id="IPR001279">
    <property type="entry name" value="Metallo-B-lactamas"/>
</dbReference>